<gene>
    <name evidence="3" type="ordered locus">Rcas_3718</name>
</gene>
<protein>
    <recommendedName>
        <fullName evidence="2">DZANK-type domain-containing protein</fullName>
    </recommendedName>
</protein>
<dbReference type="STRING" id="383372.Rcas_3718"/>
<dbReference type="Proteomes" id="UP000000263">
    <property type="component" value="Chromosome"/>
</dbReference>
<keyword evidence="1" id="KW-0812">Transmembrane</keyword>
<feature type="transmembrane region" description="Helical" evidence="1">
    <location>
        <begin position="12"/>
        <end position="35"/>
    </location>
</feature>
<reference evidence="3 4" key="1">
    <citation type="submission" date="2007-08" db="EMBL/GenBank/DDBJ databases">
        <title>Complete sequence of Roseiflexus castenholzii DSM 13941.</title>
        <authorList>
            <consortium name="US DOE Joint Genome Institute"/>
            <person name="Copeland A."/>
            <person name="Lucas S."/>
            <person name="Lapidus A."/>
            <person name="Barry K."/>
            <person name="Glavina del Rio T."/>
            <person name="Dalin E."/>
            <person name="Tice H."/>
            <person name="Pitluck S."/>
            <person name="Thompson L.S."/>
            <person name="Brettin T."/>
            <person name="Bruce D."/>
            <person name="Detter J.C."/>
            <person name="Han C."/>
            <person name="Tapia R."/>
            <person name="Schmutz J."/>
            <person name="Larimer F."/>
            <person name="Land M."/>
            <person name="Hauser L."/>
            <person name="Kyrpides N."/>
            <person name="Mikhailova N."/>
            <person name="Bryant D.A."/>
            <person name="Hanada S."/>
            <person name="Tsukatani Y."/>
            <person name="Richardson P."/>
        </authorList>
    </citation>
    <scope>NUCLEOTIDE SEQUENCE [LARGE SCALE GENOMIC DNA]</scope>
    <source>
        <strain evidence="4">DSM 13941 / HLO8</strain>
    </source>
</reference>
<dbReference type="HOGENOM" id="CLU_133669_0_0_0"/>
<evidence type="ECO:0000259" key="2">
    <source>
        <dbReference type="Pfam" id="PF12773"/>
    </source>
</evidence>
<dbReference type="Pfam" id="PF12773">
    <property type="entry name" value="DZR"/>
    <property type="match status" value="1"/>
</dbReference>
<sequence>MDIRGIIANVAPLVSVLAWILLAYLILLWAASVLWTYRDIHSRSEDVAVQVLAVTLALVLPFGGVLLHLILRPRQTLTQKYERMLEEEYLRRNLEDPHVCPTCQRPVEPDFILCPHCQTALRRRCGSCGRVIDLAWSICPYCGDDGTGVLQRPSYRQRVETEHAQLYER</sequence>
<accession>A7NQB2</accession>
<dbReference type="OrthoDB" id="160444at2"/>
<proteinExistence type="predicted"/>
<dbReference type="EMBL" id="CP000804">
    <property type="protein sequence ID" value="ABU59758.1"/>
    <property type="molecule type" value="Genomic_DNA"/>
</dbReference>
<dbReference type="eggNOG" id="COG0143">
    <property type="taxonomic scope" value="Bacteria"/>
</dbReference>
<evidence type="ECO:0000313" key="4">
    <source>
        <dbReference type="Proteomes" id="UP000000263"/>
    </source>
</evidence>
<dbReference type="InterPro" id="IPR025874">
    <property type="entry name" value="DZR"/>
</dbReference>
<dbReference type="RefSeq" id="WP_012122181.1">
    <property type="nucleotide sequence ID" value="NC_009767.1"/>
</dbReference>
<dbReference type="PANTHER" id="PTHR36718">
    <property type="entry name" value="OS05G0435400 PROTEIN"/>
    <property type="match status" value="1"/>
</dbReference>
<evidence type="ECO:0000313" key="3">
    <source>
        <dbReference type="EMBL" id="ABU59758.1"/>
    </source>
</evidence>
<dbReference type="AlphaFoldDB" id="A7NQB2"/>
<feature type="domain" description="DZANK-type" evidence="2">
    <location>
        <begin position="100"/>
        <end position="143"/>
    </location>
</feature>
<keyword evidence="4" id="KW-1185">Reference proteome</keyword>
<keyword evidence="1" id="KW-1133">Transmembrane helix</keyword>
<dbReference type="KEGG" id="rca:Rcas_3718"/>
<feature type="transmembrane region" description="Helical" evidence="1">
    <location>
        <begin position="47"/>
        <end position="71"/>
    </location>
</feature>
<name>A7NQB2_ROSCS</name>
<organism evidence="3 4">
    <name type="scientific">Roseiflexus castenholzii (strain DSM 13941 / HLO8)</name>
    <dbReference type="NCBI Taxonomy" id="383372"/>
    <lineage>
        <taxon>Bacteria</taxon>
        <taxon>Bacillati</taxon>
        <taxon>Chloroflexota</taxon>
        <taxon>Chloroflexia</taxon>
        <taxon>Chloroflexales</taxon>
        <taxon>Roseiflexineae</taxon>
        <taxon>Roseiflexaceae</taxon>
        <taxon>Roseiflexus</taxon>
    </lineage>
</organism>
<dbReference type="InterPro" id="IPR053281">
    <property type="entry name" value="Double_zinc_ribbon"/>
</dbReference>
<keyword evidence="1" id="KW-0472">Membrane</keyword>
<evidence type="ECO:0000256" key="1">
    <source>
        <dbReference type="SAM" id="Phobius"/>
    </source>
</evidence>
<dbReference type="PANTHER" id="PTHR36718:SF1">
    <property type="entry name" value="DOUBLE ZINC RIBBON PROTEIN MJ0416"/>
    <property type="match status" value="1"/>
</dbReference>